<accession>A0A4P9XXY8</accession>
<name>A0A4P9XXY8_9FUNG</name>
<dbReference type="GO" id="GO:0005635">
    <property type="term" value="C:nuclear envelope"/>
    <property type="evidence" value="ECO:0007669"/>
    <property type="project" value="TreeGrafter"/>
</dbReference>
<dbReference type="SUPFAM" id="SSF75704">
    <property type="entry name" value="Mitotic arrest deficient-like 1, Mad1"/>
    <property type="match status" value="1"/>
</dbReference>
<evidence type="ECO:0000313" key="11">
    <source>
        <dbReference type="Proteomes" id="UP000271241"/>
    </source>
</evidence>
<feature type="region of interest" description="Disordered" evidence="9">
    <location>
        <begin position="1"/>
        <end position="103"/>
    </location>
</feature>
<dbReference type="GO" id="GO:0051301">
    <property type="term" value="P:cell division"/>
    <property type="evidence" value="ECO:0007669"/>
    <property type="project" value="UniProtKB-KW"/>
</dbReference>
<dbReference type="PANTHER" id="PTHR23168">
    <property type="entry name" value="MITOTIC SPINDLE ASSEMBLY CHECKPOINT PROTEIN MAD1 MITOTIC ARREST DEFICIENT-LIKE PROTEIN 1"/>
    <property type="match status" value="1"/>
</dbReference>
<keyword evidence="7" id="KW-0131">Cell cycle</keyword>
<keyword evidence="11" id="KW-1185">Reference proteome</keyword>
<dbReference type="GO" id="GO:0000776">
    <property type="term" value="C:kinetochore"/>
    <property type="evidence" value="ECO:0007669"/>
    <property type="project" value="TreeGrafter"/>
</dbReference>
<dbReference type="PANTHER" id="PTHR23168:SF0">
    <property type="entry name" value="MITOTIC SPINDLE ASSEMBLY CHECKPOINT PROTEIN MAD1"/>
    <property type="match status" value="1"/>
</dbReference>
<dbReference type="Gene3D" id="1.20.5.170">
    <property type="match status" value="1"/>
</dbReference>
<protein>
    <recommendedName>
        <fullName evidence="3">Spindle assembly checkpoint component MAD1</fullName>
    </recommendedName>
</protein>
<keyword evidence="8" id="KW-0175">Coiled coil</keyword>
<evidence type="ECO:0000256" key="3">
    <source>
        <dbReference type="ARBA" id="ARBA00022019"/>
    </source>
</evidence>
<feature type="compositionally biased region" description="Polar residues" evidence="9">
    <location>
        <begin position="41"/>
        <end position="50"/>
    </location>
</feature>
<evidence type="ECO:0000256" key="5">
    <source>
        <dbReference type="ARBA" id="ARBA00022776"/>
    </source>
</evidence>
<dbReference type="STRING" id="78915.A0A4P9XXY8"/>
<feature type="compositionally biased region" description="Basic and acidic residues" evidence="9">
    <location>
        <begin position="141"/>
        <end position="150"/>
    </location>
</feature>
<evidence type="ECO:0000256" key="2">
    <source>
        <dbReference type="ARBA" id="ARBA00008029"/>
    </source>
</evidence>
<comment type="subcellular location">
    <subcellularLocation>
        <location evidence="1">Nucleus</location>
    </subcellularLocation>
</comment>
<evidence type="ECO:0000313" key="10">
    <source>
        <dbReference type="EMBL" id="RKP10942.1"/>
    </source>
</evidence>
<feature type="compositionally biased region" description="Low complexity" evidence="9">
    <location>
        <begin position="51"/>
        <end position="71"/>
    </location>
</feature>
<evidence type="ECO:0000256" key="7">
    <source>
        <dbReference type="ARBA" id="ARBA00023306"/>
    </source>
</evidence>
<feature type="region of interest" description="Disordered" evidence="9">
    <location>
        <begin position="564"/>
        <end position="592"/>
    </location>
</feature>
<reference evidence="11" key="1">
    <citation type="journal article" date="2018" name="Nat. Microbiol.">
        <title>Leveraging single-cell genomics to expand the fungal tree of life.</title>
        <authorList>
            <person name="Ahrendt S.R."/>
            <person name="Quandt C.A."/>
            <person name="Ciobanu D."/>
            <person name="Clum A."/>
            <person name="Salamov A."/>
            <person name="Andreopoulos B."/>
            <person name="Cheng J.F."/>
            <person name="Woyke T."/>
            <person name="Pelin A."/>
            <person name="Henrissat B."/>
            <person name="Reynolds N.K."/>
            <person name="Benny G.L."/>
            <person name="Smith M.E."/>
            <person name="James T.Y."/>
            <person name="Grigoriev I.V."/>
        </authorList>
    </citation>
    <scope>NUCLEOTIDE SEQUENCE [LARGE SCALE GENOMIC DNA]</scope>
    <source>
        <strain evidence="11">RSA 1356</strain>
    </source>
</reference>
<evidence type="ECO:0000256" key="1">
    <source>
        <dbReference type="ARBA" id="ARBA00004123"/>
    </source>
</evidence>
<dbReference type="GO" id="GO:0072686">
    <property type="term" value="C:mitotic spindle"/>
    <property type="evidence" value="ECO:0007669"/>
    <property type="project" value="TreeGrafter"/>
</dbReference>
<gene>
    <name evidence="10" type="ORF">THASP1DRAFT_27251</name>
</gene>
<dbReference type="AlphaFoldDB" id="A0A4P9XXY8"/>
<dbReference type="InterPro" id="IPR008672">
    <property type="entry name" value="Mad1"/>
</dbReference>
<evidence type="ECO:0000256" key="8">
    <source>
        <dbReference type="SAM" id="Coils"/>
    </source>
</evidence>
<proteinExistence type="inferred from homology"/>
<dbReference type="EMBL" id="KZ992431">
    <property type="protein sequence ID" value="RKP10942.1"/>
    <property type="molecule type" value="Genomic_DNA"/>
</dbReference>
<feature type="coiled-coil region" evidence="8">
    <location>
        <begin position="186"/>
        <end position="422"/>
    </location>
</feature>
<keyword evidence="6" id="KW-0539">Nucleus</keyword>
<dbReference type="GO" id="GO:0051315">
    <property type="term" value="P:attachment of mitotic spindle microtubules to kinetochore"/>
    <property type="evidence" value="ECO:0007669"/>
    <property type="project" value="TreeGrafter"/>
</dbReference>
<keyword evidence="4" id="KW-0132">Cell division</keyword>
<sequence>MNPPSKRHRTASAVCDPRADNPFLVATPASAASKNDENAPPSASLSSYTGAPTTAARRPLATVARPRAPTALHASGYPATVHRPSMLHSVVAPTPGRRDLPDTSLLDSARVARWLDAAVGSPDRSTSAHLASQRQLTTEKSNAERAEASRSDSASPSGTGAGRKDLEALEARNKASDLAYQLAMQRSEAERKLTEAATFAQRLQQQLKEKIQRIEKLETDRRYLFDRANEADTLLRQSKDELEQMQAEKNAAMLKQQRENARISEQLHEMQEAQRARESGTSHQLRMLQTKVSGLEDQLAASRSQLQQQMQIADTNKRREEEAHEALAKAEQALQRLRVSGEGGDDADVAAAQLRNQTSQVQALEERNRKLTRELEQLRVKHRDVAVLEEEKLRLEARAAQVDAYRQRCDELEAECIMLRKEKEEWAGFSSTQAGDASIDSPYKMSAALASQRFQLASLTERQGALQAELRRSETALASAEAQVAELEQRCRAVEAEREQDQRELKRYQHTKVLAQKEVAFLREQLKSYDLEEATHMAGNYDAQKTARIEQLEQLLDEYKQRLDQKASAPEATPIKDADASKSSSADEKETLQAELEKLRKENASLQRQTESLDREVGALEQALGRGDYDRKTTRVLQFVDNPAKRDFGIRENAFKALKEENQQLLNQLEALQASGAPVNADVMAHAAESTATGDVVPRQCLLNAQQELRQLEEQLAVKNKRMQRLKEVFAAKGREFREAVYSLLGYKLDFLENGRVRLTSAYASRDDDSFLFRSDEDDHGTMELLGSGNDVFARSLAQHIRVWVAERGSIPAFLSAVTLELVTRQSGNGAIVGMRTMDMANDSTSLGSF</sequence>
<keyword evidence="5" id="KW-0498">Mitosis</keyword>
<feature type="compositionally biased region" description="Basic and acidic residues" evidence="9">
    <location>
        <begin position="574"/>
        <end position="592"/>
    </location>
</feature>
<comment type="similarity">
    <text evidence="2">Belongs to the MAD1 family.</text>
</comment>
<feature type="region of interest" description="Disordered" evidence="9">
    <location>
        <begin position="120"/>
        <end position="162"/>
    </location>
</feature>
<evidence type="ECO:0000256" key="9">
    <source>
        <dbReference type="SAM" id="MobiDB-lite"/>
    </source>
</evidence>
<feature type="compositionally biased region" description="Polar residues" evidence="9">
    <location>
        <begin position="123"/>
        <end position="140"/>
    </location>
</feature>
<evidence type="ECO:0000256" key="4">
    <source>
        <dbReference type="ARBA" id="ARBA00022618"/>
    </source>
</evidence>
<dbReference type="GO" id="GO:0007094">
    <property type="term" value="P:mitotic spindle assembly checkpoint signaling"/>
    <property type="evidence" value="ECO:0007669"/>
    <property type="project" value="InterPro"/>
</dbReference>
<dbReference type="OrthoDB" id="331602at2759"/>
<dbReference type="Proteomes" id="UP000271241">
    <property type="component" value="Unassembled WGS sequence"/>
</dbReference>
<dbReference type="Gene3D" id="3.30.457.60">
    <property type="match status" value="1"/>
</dbReference>
<feature type="coiled-coil region" evidence="8">
    <location>
        <begin position="702"/>
        <end position="729"/>
    </location>
</feature>
<feature type="compositionally biased region" description="Basic residues" evidence="9">
    <location>
        <begin position="1"/>
        <end position="10"/>
    </location>
</feature>
<organism evidence="10 11">
    <name type="scientific">Thamnocephalis sphaerospora</name>
    <dbReference type="NCBI Taxonomy" id="78915"/>
    <lineage>
        <taxon>Eukaryota</taxon>
        <taxon>Fungi</taxon>
        <taxon>Fungi incertae sedis</taxon>
        <taxon>Zoopagomycota</taxon>
        <taxon>Zoopagomycotina</taxon>
        <taxon>Zoopagomycetes</taxon>
        <taxon>Zoopagales</taxon>
        <taxon>Sigmoideomycetaceae</taxon>
        <taxon>Thamnocephalis</taxon>
    </lineage>
</organism>
<dbReference type="Gene3D" id="6.10.250.90">
    <property type="match status" value="1"/>
</dbReference>
<dbReference type="Pfam" id="PF05557">
    <property type="entry name" value="MAD"/>
    <property type="match status" value="1"/>
</dbReference>
<evidence type="ECO:0000256" key="6">
    <source>
        <dbReference type="ARBA" id="ARBA00023242"/>
    </source>
</evidence>